<dbReference type="PRINTS" id="PR00364">
    <property type="entry name" value="DISEASERSIST"/>
</dbReference>
<evidence type="ECO:0000259" key="2">
    <source>
        <dbReference type="SMART" id="SM00382"/>
    </source>
</evidence>
<reference evidence="3 4" key="1">
    <citation type="submission" date="2024-09" db="EMBL/GenBank/DDBJ databases">
        <authorList>
            <person name="Sun Q."/>
            <person name="Mori K."/>
        </authorList>
    </citation>
    <scope>NUCLEOTIDE SEQUENCE [LARGE SCALE GENOMIC DNA]</scope>
    <source>
        <strain evidence="3 4">TBRC 1851</strain>
    </source>
</reference>
<dbReference type="SUPFAM" id="SSF52540">
    <property type="entry name" value="P-loop containing nucleoside triphosphate hydrolases"/>
    <property type="match status" value="1"/>
</dbReference>
<dbReference type="PANTHER" id="PTHR47691:SF3">
    <property type="entry name" value="HTH-TYPE TRANSCRIPTIONAL REGULATOR RV0890C-RELATED"/>
    <property type="match status" value="1"/>
</dbReference>
<dbReference type="Gene3D" id="1.10.10.10">
    <property type="entry name" value="Winged helix-like DNA-binding domain superfamily/Winged helix DNA-binding domain"/>
    <property type="match status" value="1"/>
</dbReference>
<organism evidence="3 4">
    <name type="scientific">Sphaerimonospora cavernae</name>
    <dbReference type="NCBI Taxonomy" id="1740611"/>
    <lineage>
        <taxon>Bacteria</taxon>
        <taxon>Bacillati</taxon>
        <taxon>Actinomycetota</taxon>
        <taxon>Actinomycetes</taxon>
        <taxon>Streptosporangiales</taxon>
        <taxon>Streptosporangiaceae</taxon>
        <taxon>Sphaerimonospora</taxon>
    </lineage>
</organism>
<dbReference type="Gene3D" id="1.25.40.10">
    <property type="entry name" value="Tetratricopeptide repeat domain"/>
    <property type="match status" value="1"/>
</dbReference>
<dbReference type="SUPFAM" id="SSF48452">
    <property type="entry name" value="TPR-like"/>
    <property type="match status" value="2"/>
</dbReference>
<dbReference type="EMBL" id="JBHMQT010000040">
    <property type="protein sequence ID" value="MFC0864345.1"/>
    <property type="molecule type" value="Genomic_DNA"/>
</dbReference>
<evidence type="ECO:0000256" key="1">
    <source>
        <dbReference type="PROSITE-ProRule" id="PRU00339"/>
    </source>
</evidence>
<proteinExistence type="predicted"/>
<dbReference type="CDD" id="cd00009">
    <property type="entry name" value="AAA"/>
    <property type="match status" value="1"/>
</dbReference>
<accession>A0ABV6U799</accession>
<dbReference type="InterPro" id="IPR003593">
    <property type="entry name" value="AAA+_ATPase"/>
</dbReference>
<dbReference type="Pfam" id="PF14280">
    <property type="entry name" value="DUF4365"/>
    <property type="match status" value="1"/>
</dbReference>
<feature type="domain" description="AAA+ ATPase" evidence="2">
    <location>
        <begin position="190"/>
        <end position="331"/>
    </location>
</feature>
<dbReference type="PANTHER" id="PTHR47691">
    <property type="entry name" value="REGULATOR-RELATED"/>
    <property type="match status" value="1"/>
</dbReference>
<feature type="repeat" description="TPR" evidence="1">
    <location>
        <begin position="693"/>
        <end position="726"/>
    </location>
</feature>
<evidence type="ECO:0000313" key="3">
    <source>
        <dbReference type="EMBL" id="MFC0864345.1"/>
    </source>
</evidence>
<dbReference type="Pfam" id="PF13191">
    <property type="entry name" value="AAA_16"/>
    <property type="match status" value="1"/>
</dbReference>
<dbReference type="SMART" id="SM00382">
    <property type="entry name" value="AAA"/>
    <property type="match status" value="1"/>
</dbReference>
<dbReference type="Gene3D" id="3.40.50.300">
    <property type="entry name" value="P-loop containing nucleotide triphosphate hydrolases"/>
    <property type="match status" value="1"/>
</dbReference>
<dbReference type="RefSeq" id="WP_394302465.1">
    <property type="nucleotide sequence ID" value="NZ_JBHMQT010000040.1"/>
</dbReference>
<dbReference type="Proteomes" id="UP001589870">
    <property type="component" value="Unassembled WGS sequence"/>
</dbReference>
<dbReference type="InterPro" id="IPR036388">
    <property type="entry name" value="WH-like_DNA-bd_sf"/>
</dbReference>
<dbReference type="InterPro" id="IPR011990">
    <property type="entry name" value="TPR-like_helical_dom_sf"/>
</dbReference>
<dbReference type="SMART" id="SM00028">
    <property type="entry name" value="TPR"/>
    <property type="match status" value="4"/>
</dbReference>
<dbReference type="InterPro" id="IPR041664">
    <property type="entry name" value="AAA_16"/>
</dbReference>
<keyword evidence="1" id="KW-0802">TPR repeat</keyword>
<dbReference type="InterPro" id="IPR019734">
    <property type="entry name" value="TPR_rpt"/>
</dbReference>
<gene>
    <name evidence="3" type="ORF">ACFHYQ_18800</name>
</gene>
<evidence type="ECO:0000313" key="4">
    <source>
        <dbReference type="Proteomes" id="UP001589870"/>
    </source>
</evidence>
<dbReference type="Pfam" id="PF13424">
    <property type="entry name" value="TPR_12"/>
    <property type="match status" value="2"/>
</dbReference>
<dbReference type="InterPro" id="IPR027417">
    <property type="entry name" value="P-loop_NTPase"/>
</dbReference>
<sequence length="869" mass="94924">MRNIKATRATERAGINYVRTLLEAVDQIVQETGSSNDYGEDLYVNLVADQSRTGDLILIQVKSGPSYKRKDGYRIPVGDHLEFWRGCNVPIFGIVFDIDEERAYWINISDHLAGASLDSSIKVEKTTRYELTRSTVKDFVAEAIDFCATWDRASRPLIAEHLDENLHHSPNMIGRQDSYRTVQQALRSSTSSCIVISGIAGTGKTTLARAVAREASDEFSGGVLAIDMHGFAAAGRRGRARDAYRTLLLALGISPVDIPDRDGPQAALYHAHLGALAREGKPVLILLDNVADASQVIDLIPSSSTHRVIITSREKLSHFLEAHHFILSELTPGESVDLIHDTLSKKRTVRTVEPVEEDFLKLADLCGHLPLALKIAVGILAEDAHLAVADLNVELATRRSRLDVLHLGDLAVRAALVTSYARLPHDLREDFAFLATIPSPEFALSSAATVWRTDERAARINIRRLAESLLIEATEAPGRWRMHDLVYAFAEEQLEAMGAEDKSIRTLSLLEMLAERTGNAKWQLQPDSVEVPRGTAFTSVGAAVTWFDQELSTLVELIERGIALGHEGAEHAYVIAMNSVQYLGQSRQAERAVYVCEQAVKAAKLIKDVERQVGALNNLGIALTAANRFLEARQILVKASAIAERRNYPDHEASVLISLSAVQQHLNGPKAAIPTLKRAVALAMKVGEPHAIAAALTNLGMRYREARQYDLAIDSLQRALPLHHASRDNRNTGSGYANLGIVLTAVGRLSEAIEAFKAAANFYDKAHDAHGSAVAHLGLGRALTRSGSISEAKPHLAVALSTARKFEDKRLEGEALVEQANWCKKSGDSTGADHLYMLSATAYEAGGFHPLALLVERVRVEGIDPDLIS</sequence>
<dbReference type="InterPro" id="IPR025375">
    <property type="entry name" value="DUF4365"/>
</dbReference>
<protein>
    <submittedName>
        <fullName evidence="3">Tetratricopeptide repeat protein</fullName>
    </submittedName>
</protein>
<name>A0ABV6U799_9ACTN</name>
<dbReference type="PROSITE" id="PS50005">
    <property type="entry name" value="TPR"/>
    <property type="match status" value="1"/>
</dbReference>
<comment type="caution">
    <text evidence="3">The sequence shown here is derived from an EMBL/GenBank/DDBJ whole genome shotgun (WGS) entry which is preliminary data.</text>
</comment>
<keyword evidence="4" id="KW-1185">Reference proteome</keyword>